<organism evidence="1 2">
    <name type="scientific">Ooceraea biroi</name>
    <name type="common">Clonal raider ant</name>
    <name type="synonym">Cerapachys biroi</name>
    <dbReference type="NCBI Taxonomy" id="2015173"/>
    <lineage>
        <taxon>Eukaryota</taxon>
        <taxon>Metazoa</taxon>
        <taxon>Ecdysozoa</taxon>
        <taxon>Arthropoda</taxon>
        <taxon>Hexapoda</taxon>
        <taxon>Insecta</taxon>
        <taxon>Pterygota</taxon>
        <taxon>Neoptera</taxon>
        <taxon>Endopterygota</taxon>
        <taxon>Hymenoptera</taxon>
        <taxon>Apocrita</taxon>
        <taxon>Aculeata</taxon>
        <taxon>Formicoidea</taxon>
        <taxon>Formicidae</taxon>
        <taxon>Dorylinae</taxon>
        <taxon>Ooceraea</taxon>
    </lineage>
</organism>
<name>A0A026WTV4_OOCBI</name>
<reference evidence="1 2" key="1">
    <citation type="journal article" date="2014" name="Curr. Biol.">
        <title>The genome of the clonal raider ant Cerapachys biroi.</title>
        <authorList>
            <person name="Oxley P.R."/>
            <person name="Ji L."/>
            <person name="Fetter-Pruneda I."/>
            <person name="McKenzie S.K."/>
            <person name="Li C."/>
            <person name="Hu H."/>
            <person name="Zhang G."/>
            <person name="Kronauer D.J."/>
        </authorList>
    </citation>
    <scope>NUCLEOTIDE SEQUENCE [LARGE SCALE GENOMIC DNA]</scope>
</reference>
<keyword evidence="2" id="KW-1185">Reference proteome</keyword>
<dbReference type="EMBL" id="KK107105">
    <property type="protein sequence ID" value="EZA59490.1"/>
    <property type="molecule type" value="Genomic_DNA"/>
</dbReference>
<evidence type="ECO:0000313" key="1">
    <source>
        <dbReference type="EMBL" id="EZA59490.1"/>
    </source>
</evidence>
<dbReference type="Proteomes" id="UP000053097">
    <property type="component" value="Unassembled WGS sequence"/>
</dbReference>
<gene>
    <name evidence="1" type="ORF">X777_00333</name>
</gene>
<accession>A0A026WTV4</accession>
<evidence type="ECO:0000313" key="2">
    <source>
        <dbReference type="Proteomes" id="UP000053097"/>
    </source>
</evidence>
<dbReference type="AlphaFoldDB" id="A0A026WTV4"/>
<protein>
    <submittedName>
        <fullName evidence="1">Uncharacterized protein</fullName>
    </submittedName>
</protein>
<sequence length="59" mass="6631">MRGGRNREEGRGDRQRGTGVTAILYLARHDRVNELRLRGGPTVGYSYPLGLLPCVNYEL</sequence>
<proteinExistence type="predicted"/>